<dbReference type="EC" id="2.8.3.-" evidence="2"/>
<evidence type="ECO:0000256" key="1">
    <source>
        <dbReference type="ARBA" id="ARBA00022679"/>
    </source>
</evidence>
<comment type="caution">
    <text evidence="2">The sequence shown here is derived from an EMBL/GenBank/DDBJ whole genome shotgun (WGS) entry which is preliminary data.</text>
</comment>
<accession>A0ABU5Z134</accession>
<evidence type="ECO:0000313" key="2">
    <source>
        <dbReference type="EMBL" id="MEB3069643.1"/>
    </source>
</evidence>
<protein>
    <submittedName>
        <fullName evidence="2">CoA-transferase</fullName>
        <ecNumber evidence="2">2.8.3.-</ecNumber>
    </submittedName>
</protein>
<dbReference type="RefSeq" id="WP_225397383.1">
    <property type="nucleotide sequence ID" value="NZ_JAYJJQ010000008.1"/>
</dbReference>
<dbReference type="SUPFAM" id="SSF100950">
    <property type="entry name" value="NagB/RpiA/CoA transferase-like"/>
    <property type="match status" value="1"/>
</dbReference>
<dbReference type="Gene3D" id="3.30.30.40">
    <property type="match status" value="1"/>
</dbReference>
<reference evidence="2 3" key="1">
    <citation type="submission" date="2023-12" db="EMBL/GenBank/DDBJ databases">
        <title>Description of new species of Mycobacterium terrae complex isolated from sewage at the Sao Paulo Zoological Park Foundation in Brazil.</title>
        <authorList>
            <person name="Romagnoli C.L."/>
            <person name="Conceicao E.C."/>
            <person name="Machado E."/>
            <person name="Barreto L.B.P.F."/>
            <person name="Sharma A."/>
            <person name="Silva N.M."/>
            <person name="Marques L.E."/>
            <person name="Juliana M.A."/>
            <person name="Lourenco M.C.S."/>
            <person name="Digiampietri L.A."/>
            <person name="Suffys P.N."/>
            <person name="Viana-Niero C."/>
        </authorList>
    </citation>
    <scope>NUCLEOTIDE SEQUENCE [LARGE SCALE GENOMIC DNA]</scope>
    <source>
        <strain evidence="2 3">MYC017</strain>
    </source>
</reference>
<dbReference type="InterPro" id="IPR037171">
    <property type="entry name" value="NagB/RpiA_transferase-like"/>
</dbReference>
<dbReference type="SMART" id="SM00882">
    <property type="entry name" value="CoA_trans"/>
    <property type="match status" value="1"/>
</dbReference>
<dbReference type="InterPro" id="IPR004165">
    <property type="entry name" value="CoA_trans_fam_I"/>
</dbReference>
<dbReference type="Gene3D" id="3.40.1080.10">
    <property type="entry name" value="Glutaconate Coenzyme A-transferase"/>
    <property type="match status" value="1"/>
</dbReference>
<dbReference type="PANTHER" id="PTHR13707:SF60">
    <property type="entry name" value="ACETATE COA-TRANSFERASE SUBUNIT ALPHA"/>
    <property type="match status" value="1"/>
</dbReference>
<dbReference type="Pfam" id="PF01144">
    <property type="entry name" value="CoA_trans"/>
    <property type="match status" value="1"/>
</dbReference>
<sequence length="293" mass="31998">MASKITTLDDAVAELRDGMTIGIGGWGSRRKPMAFVRAILRTDVKDLTVVTYGGPDLGLLCSAGKVRRAYYGFVSLDSGPFYDPWFAKARTTGAIEAREMDEGMLRCGLQAAAQRLPFLPIRAGLGSSVIDFWEGELKTVVSPYPVEGGHETLVAMPALNLDAAFVHMNIGDERGNAAYTGIDPYFDDLFLMSAQRRFLSVEKIVPTEELIATSIPQTQVINRMMVDKVVEAPNGAHFTIGAADYGRDEKFQRHYAEAAKSDETWAEFKATYLSGSEDDYQAAVKAFGAEAQA</sequence>
<dbReference type="Proteomes" id="UP001299283">
    <property type="component" value="Unassembled WGS sequence"/>
</dbReference>
<organism evidence="2 3">
    <name type="scientific">[Mycobacterium] vasticus</name>
    <dbReference type="NCBI Taxonomy" id="2875777"/>
    <lineage>
        <taxon>Bacteria</taxon>
        <taxon>Bacillati</taxon>
        <taxon>Actinomycetota</taxon>
        <taxon>Actinomycetes</taxon>
        <taxon>Mycobacteriales</taxon>
        <taxon>Mycobacteriaceae</taxon>
        <taxon>Mycolicibacter</taxon>
    </lineage>
</organism>
<dbReference type="EMBL" id="JAYJJQ010000008">
    <property type="protein sequence ID" value="MEB3069643.1"/>
    <property type="molecule type" value="Genomic_DNA"/>
</dbReference>
<keyword evidence="3" id="KW-1185">Reference proteome</keyword>
<evidence type="ECO:0000313" key="3">
    <source>
        <dbReference type="Proteomes" id="UP001299283"/>
    </source>
</evidence>
<keyword evidence="1 2" id="KW-0808">Transferase</keyword>
<gene>
    <name evidence="2" type="ORF">K5L39_10645</name>
</gene>
<name>A0ABU5Z134_9MYCO</name>
<proteinExistence type="predicted"/>
<dbReference type="PANTHER" id="PTHR13707">
    <property type="entry name" value="KETOACID-COENZYME A TRANSFERASE"/>
    <property type="match status" value="1"/>
</dbReference>
<dbReference type="GO" id="GO:0016740">
    <property type="term" value="F:transferase activity"/>
    <property type="evidence" value="ECO:0007669"/>
    <property type="project" value="UniProtKB-KW"/>
</dbReference>